<dbReference type="PANTHER" id="PTHR30069">
    <property type="entry name" value="TONB-DEPENDENT OUTER MEMBRANE RECEPTOR"/>
    <property type="match status" value="1"/>
</dbReference>
<feature type="domain" description="TonB-dependent receptor-like beta-barrel" evidence="12">
    <location>
        <begin position="431"/>
        <end position="923"/>
    </location>
</feature>
<keyword evidence="2 10" id="KW-0813">Transport</keyword>
<dbReference type="PROSITE" id="PS52016">
    <property type="entry name" value="TONB_DEPENDENT_REC_3"/>
    <property type="match status" value="1"/>
</dbReference>
<evidence type="ECO:0000256" key="5">
    <source>
        <dbReference type="ARBA" id="ARBA00022729"/>
    </source>
</evidence>
<evidence type="ECO:0000256" key="2">
    <source>
        <dbReference type="ARBA" id="ARBA00022448"/>
    </source>
</evidence>
<keyword evidence="7 10" id="KW-0472">Membrane</keyword>
<keyword evidence="6 11" id="KW-0798">TonB box</keyword>
<evidence type="ECO:0000256" key="3">
    <source>
        <dbReference type="ARBA" id="ARBA00022452"/>
    </source>
</evidence>
<evidence type="ECO:0000256" key="10">
    <source>
        <dbReference type="PROSITE-ProRule" id="PRU01360"/>
    </source>
</evidence>
<evidence type="ECO:0000259" key="12">
    <source>
        <dbReference type="Pfam" id="PF00593"/>
    </source>
</evidence>
<evidence type="ECO:0000256" key="7">
    <source>
        <dbReference type="ARBA" id="ARBA00023136"/>
    </source>
</evidence>
<dbReference type="NCBIfam" id="TIGR04056">
    <property type="entry name" value="OMP_RagA_SusC"/>
    <property type="match status" value="1"/>
</dbReference>
<evidence type="ECO:0000313" key="14">
    <source>
        <dbReference type="EMBL" id="MVT09856.1"/>
    </source>
</evidence>
<evidence type="ECO:0000256" key="6">
    <source>
        <dbReference type="ARBA" id="ARBA00023077"/>
    </source>
</evidence>
<keyword evidence="9 10" id="KW-0998">Cell outer membrane</keyword>
<keyword evidence="4 10" id="KW-0812">Transmembrane</keyword>
<evidence type="ECO:0000256" key="1">
    <source>
        <dbReference type="ARBA" id="ARBA00004571"/>
    </source>
</evidence>
<dbReference type="InterPro" id="IPR023997">
    <property type="entry name" value="TonB-dep_OMP_SusC/RagA_CS"/>
</dbReference>
<dbReference type="GO" id="GO:0044718">
    <property type="term" value="P:siderophore transmembrane transport"/>
    <property type="evidence" value="ECO:0007669"/>
    <property type="project" value="TreeGrafter"/>
</dbReference>
<dbReference type="SUPFAM" id="SSF56935">
    <property type="entry name" value="Porins"/>
    <property type="match status" value="1"/>
</dbReference>
<organism evidence="14 15">
    <name type="scientific">Chitinophaga tropicalis</name>
    <dbReference type="NCBI Taxonomy" id="2683588"/>
    <lineage>
        <taxon>Bacteria</taxon>
        <taxon>Pseudomonadati</taxon>
        <taxon>Bacteroidota</taxon>
        <taxon>Chitinophagia</taxon>
        <taxon>Chitinophagales</taxon>
        <taxon>Chitinophagaceae</taxon>
        <taxon>Chitinophaga</taxon>
    </lineage>
</organism>
<evidence type="ECO:0000256" key="4">
    <source>
        <dbReference type="ARBA" id="ARBA00022692"/>
    </source>
</evidence>
<dbReference type="SUPFAM" id="SSF49464">
    <property type="entry name" value="Carboxypeptidase regulatory domain-like"/>
    <property type="match status" value="1"/>
</dbReference>
<dbReference type="Pfam" id="PF13715">
    <property type="entry name" value="CarbopepD_reg_2"/>
    <property type="match status" value="1"/>
</dbReference>
<protein>
    <submittedName>
        <fullName evidence="14">SusC/RagA family TonB-linked outer membrane protein</fullName>
    </submittedName>
</protein>
<feature type="domain" description="TonB-dependent receptor plug" evidence="13">
    <location>
        <begin position="105"/>
        <end position="212"/>
    </location>
</feature>
<keyword evidence="15" id="KW-1185">Reference proteome</keyword>
<keyword evidence="5" id="KW-0732">Signal</keyword>
<comment type="caution">
    <text evidence="14">The sequence shown here is derived from an EMBL/GenBank/DDBJ whole genome shotgun (WGS) entry which is preliminary data.</text>
</comment>
<dbReference type="Proteomes" id="UP000461730">
    <property type="component" value="Unassembled WGS sequence"/>
</dbReference>
<dbReference type="InterPro" id="IPR037066">
    <property type="entry name" value="Plug_dom_sf"/>
</dbReference>
<dbReference type="Gene3D" id="2.40.170.20">
    <property type="entry name" value="TonB-dependent receptor, beta-barrel domain"/>
    <property type="match status" value="1"/>
</dbReference>
<comment type="similarity">
    <text evidence="10 11">Belongs to the TonB-dependent receptor family.</text>
</comment>
<dbReference type="NCBIfam" id="TIGR04057">
    <property type="entry name" value="SusC_RagA_signa"/>
    <property type="match status" value="1"/>
</dbReference>
<dbReference type="AlphaFoldDB" id="A0A7K1U6E4"/>
<keyword evidence="8" id="KW-0675">Receptor</keyword>
<dbReference type="Gene3D" id="2.170.130.10">
    <property type="entry name" value="TonB-dependent receptor, plug domain"/>
    <property type="match status" value="1"/>
</dbReference>
<dbReference type="EMBL" id="WRXN01000006">
    <property type="protein sequence ID" value="MVT09856.1"/>
    <property type="molecule type" value="Genomic_DNA"/>
</dbReference>
<dbReference type="InterPro" id="IPR012910">
    <property type="entry name" value="Plug_dom"/>
</dbReference>
<dbReference type="InterPro" id="IPR023996">
    <property type="entry name" value="TonB-dep_OMP_SusC/RagA"/>
</dbReference>
<dbReference type="GO" id="GO:0015344">
    <property type="term" value="F:siderophore uptake transmembrane transporter activity"/>
    <property type="evidence" value="ECO:0007669"/>
    <property type="project" value="TreeGrafter"/>
</dbReference>
<dbReference type="GO" id="GO:0009279">
    <property type="term" value="C:cell outer membrane"/>
    <property type="evidence" value="ECO:0007669"/>
    <property type="project" value="UniProtKB-SubCell"/>
</dbReference>
<dbReference type="InterPro" id="IPR039426">
    <property type="entry name" value="TonB-dep_rcpt-like"/>
</dbReference>
<gene>
    <name evidence="14" type="ORF">GO493_16415</name>
</gene>
<dbReference type="InterPro" id="IPR000531">
    <property type="entry name" value="Beta-barrel_TonB"/>
</dbReference>
<evidence type="ECO:0000259" key="13">
    <source>
        <dbReference type="Pfam" id="PF07715"/>
    </source>
</evidence>
<keyword evidence="3 10" id="KW-1134">Transmembrane beta strand</keyword>
<evidence type="ECO:0000313" key="15">
    <source>
        <dbReference type="Proteomes" id="UP000461730"/>
    </source>
</evidence>
<dbReference type="PANTHER" id="PTHR30069:SF29">
    <property type="entry name" value="HEMOGLOBIN AND HEMOGLOBIN-HAPTOGLOBIN-BINDING PROTEIN 1-RELATED"/>
    <property type="match status" value="1"/>
</dbReference>
<dbReference type="Pfam" id="PF07715">
    <property type="entry name" value="Plug"/>
    <property type="match status" value="1"/>
</dbReference>
<dbReference type="Gene3D" id="2.60.40.1120">
    <property type="entry name" value="Carboxypeptidase-like, regulatory domain"/>
    <property type="match status" value="1"/>
</dbReference>
<dbReference type="InterPro" id="IPR036942">
    <property type="entry name" value="Beta-barrel_TonB_sf"/>
</dbReference>
<proteinExistence type="inferred from homology"/>
<comment type="subcellular location">
    <subcellularLocation>
        <location evidence="1 10">Cell outer membrane</location>
        <topology evidence="1 10">Multi-pass membrane protein</topology>
    </subcellularLocation>
</comment>
<sequence length="972" mass="106878">MLLSSLWAFSQSRTITGKVTENPGGTPLPGVSVQVKGTGKGTQTNTSGVYKLEVPQGANTLVFTFVGYKKEEVVLGASDNANIALTADVTGLKDVVVVGYGTQKKSEVTSAITSVSAADFRQSGARNAMDLLQGKVAGLTITRTGGTNPNTGVTIQLRGVTSLTGSMSPLVVIDGIPGGNLDLLQQDDIASFSVLKDGSAAAIYGTQANGGVIIITTKRGKSGPARVDYNTYFRKEYVQRRPKFLTADQYAAKIASGDIITEDKGYRTDFVDLLVNHSNLTQNHNLAFSGGNDMNTYRASVYYQDQDGLMLANSRQQYGGRLNVTSRGLDNRLTASFNLSTNFNKANMLTDGGNLNGYYTFNPTYSPYNPDGSYYFEQTSTNELARLHQQTDIRQQQTTSGDAKISLDIIKGLKASIFGSVIRDTWTEGGYADLNSELSYETYDSTGYAWQANELHVKYALEPTLEYNFTVNNAHNITAIGGYSYRYEVDQGFDAGNYGFVNDVFEENNLGAGNQLGLGKANMGSFKNDNTLIAFFGRLNYAYKDKYMASFILRREGSSRFGANNKWGYFPAISAGWNLREEAFMSNLTAVDQLKLRVGYGITGNSGINNYVSLVTMGTGGNYINPDGIWRQTYGPNRNPNPNLKWERKAEVNIGVDASLFKGRLTGSIDVYKRVTNDVLETFTTQLPPFVRNSIYANVGSISSKGLEITLSGNIIQSKQLTWSTDVAFSTNRSVLDRFSNDVYKIESKTYGGIGGYGALGDAIRTFEGDRIGNFYGKRFAGLTDDGKWLFYKADGSKVSPDQINSEEDHAVLGNAIPKYYLSLTNTWHYKGFDLRVFMRGKFGFDVLNTMEMFNGNRQSLPSNVLETAFTKHAKLNDSYQYSDYYLEKGGYMKLDEVTLAYNIPFKTKLIRNMRVYVTGANLATITRYTGNDPDFIKDTGLNPGIDALNTTDDRRPYLSSRGFILGLNVGF</sequence>
<dbReference type="Pfam" id="PF00593">
    <property type="entry name" value="TonB_dep_Rec_b-barrel"/>
    <property type="match status" value="1"/>
</dbReference>
<name>A0A7K1U6E4_9BACT</name>
<evidence type="ECO:0000256" key="8">
    <source>
        <dbReference type="ARBA" id="ARBA00023170"/>
    </source>
</evidence>
<reference evidence="14 15" key="1">
    <citation type="submission" date="2019-12" db="EMBL/GenBank/DDBJ databases">
        <title>Chitinophaga sp. strain ysch24 (GDMCC 1.1355), whole genome shotgun sequence.</title>
        <authorList>
            <person name="Zhang X."/>
        </authorList>
    </citation>
    <scope>NUCLEOTIDE SEQUENCE [LARGE SCALE GENOMIC DNA]</scope>
    <source>
        <strain evidence="15">ysch24</strain>
    </source>
</reference>
<evidence type="ECO:0000256" key="11">
    <source>
        <dbReference type="RuleBase" id="RU003357"/>
    </source>
</evidence>
<dbReference type="InterPro" id="IPR008969">
    <property type="entry name" value="CarboxyPept-like_regulatory"/>
</dbReference>
<evidence type="ECO:0000256" key="9">
    <source>
        <dbReference type="ARBA" id="ARBA00023237"/>
    </source>
</evidence>
<accession>A0A7K1U6E4</accession>